<dbReference type="PATRIC" id="fig|40324.63.peg.6228"/>
<dbReference type="SUPFAM" id="SSF52096">
    <property type="entry name" value="ClpP/crotonase"/>
    <property type="match status" value="1"/>
</dbReference>
<organism evidence="3 4">
    <name type="scientific">Stenotrophomonas maltophilia</name>
    <name type="common">Pseudomonas maltophilia</name>
    <name type="synonym">Xanthomonas maltophilia</name>
    <dbReference type="NCBI Taxonomy" id="40324"/>
    <lineage>
        <taxon>Bacteria</taxon>
        <taxon>Pseudomonadati</taxon>
        <taxon>Pseudomonadota</taxon>
        <taxon>Gammaproteobacteria</taxon>
        <taxon>Lysobacterales</taxon>
        <taxon>Lysobacteraceae</taxon>
        <taxon>Stenotrophomonas</taxon>
        <taxon>Stenotrophomonas maltophilia group</taxon>
    </lineage>
</organism>
<feature type="chain" id="PRO_5002498456" evidence="1">
    <location>
        <begin position="25"/>
        <end position="347"/>
    </location>
</feature>
<dbReference type="EMBL" id="JZRZ01000026">
    <property type="protein sequence ID" value="KKD56939.1"/>
    <property type="molecule type" value="Genomic_DNA"/>
</dbReference>
<evidence type="ECO:0000313" key="3">
    <source>
        <dbReference type="EMBL" id="KKD56939.1"/>
    </source>
</evidence>
<protein>
    <submittedName>
        <fullName evidence="3">Peptidase</fullName>
    </submittedName>
</protein>
<evidence type="ECO:0000259" key="2">
    <source>
        <dbReference type="Pfam" id="PF03572"/>
    </source>
</evidence>
<name>A0A0F5ZMQ2_STEMA</name>
<sequence length="347" mass="37053">MQVRKGVRRIGALMLVLLATGAMADTPGAVEVPSPVAQAEILNLLERQALYRDRVDWAATRVRLQSAQGDPAQRLAVLREAIAVSTGNHGGWTTTQRQSESLARAQQAGAAAVDRAKAADAVDMRIGWVVIEGYASTPGATPQEKFRQDIQRAARWQQVIRSKDDGGRCGWIVDLRDNSGGNMWPMLLGMAPLLRTSVVNNEDVGSFETAQGPERWTLTATAVQRAGKSVLDFGQSGYVLRQPGAPVAVLFGPRTGSSGEASVLAWRGRPQTRSFGQPTAGVSTGNVVQTLADGSRLLLTTTVMRDRNDRGDGLKIEPDQHIEGDAATLAAAEAWLLAQPACQAADP</sequence>
<dbReference type="InterPro" id="IPR005151">
    <property type="entry name" value="Tail-specific_protease"/>
</dbReference>
<dbReference type="RefSeq" id="WP_043034010.1">
    <property type="nucleotide sequence ID" value="NZ_CP104288.1"/>
</dbReference>
<dbReference type="AlphaFoldDB" id="A0A0F5ZMQ2"/>
<evidence type="ECO:0000313" key="4">
    <source>
        <dbReference type="Proteomes" id="UP000243478"/>
    </source>
</evidence>
<reference evidence="3 4" key="1">
    <citation type="submission" date="2015-03" db="EMBL/GenBank/DDBJ databases">
        <title>Draft genome of Stenotrophomonas maltophila isolated from urine specimen.</title>
        <authorList>
            <person name="Murugan N."/>
            <person name="Malathi J."/>
            <person name="Umashankar V."/>
            <person name="Madhavan H."/>
        </authorList>
    </citation>
    <scope>NUCLEOTIDE SEQUENCE [LARGE SCALE GENOMIC DNA]</scope>
    <source>
        <strain evidence="3 4">JMNMN1</strain>
    </source>
</reference>
<dbReference type="Proteomes" id="UP000243478">
    <property type="component" value="Unassembled WGS sequence"/>
</dbReference>
<feature type="signal peptide" evidence="1">
    <location>
        <begin position="1"/>
        <end position="24"/>
    </location>
</feature>
<proteinExistence type="predicted"/>
<gene>
    <name evidence="3" type="ORF">VM57_16800</name>
</gene>
<evidence type="ECO:0000256" key="1">
    <source>
        <dbReference type="SAM" id="SignalP"/>
    </source>
</evidence>
<dbReference type="GO" id="GO:0008236">
    <property type="term" value="F:serine-type peptidase activity"/>
    <property type="evidence" value="ECO:0007669"/>
    <property type="project" value="InterPro"/>
</dbReference>
<dbReference type="Pfam" id="PF03572">
    <property type="entry name" value="Peptidase_S41"/>
    <property type="match status" value="1"/>
</dbReference>
<keyword evidence="1" id="KW-0732">Signal</keyword>
<comment type="caution">
    <text evidence="3">The sequence shown here is derived from an EMBL/GenBank/DDBJ whole genome shotgun (WGS) entry which is preliminary data.</text>
</comment>
<feature type="domain" description="Tail specific protease" evidence="2">
    <location>
        <begin position="151"/>
        <end position="321"/>
    </location>
</feature>
<dbReference type="InterPro" id="IPR029045">
    <property type="entry name" value="ClpP/crotonase-like_dom_sf"/>
</dbReference>
<accession>A0A0F5ZMQ2</accession>
<dbReference type="Gene3D" id="3.90.226.10">
    <property type="entry name" value="2-enoyl-CoA Hydratase, Chain A, domain 1"/>
    <property type="match status" value="1"/>
</dbReference>
<dbReference type="GO" id="GO:0006508">
    <property type="term" value="P:proteolysis"/>
    <property type="evidence" value="ECO:0007669"/>
    <property type="project" value="InterPro"/>
</dbReference>